<dbReference type="PROSITE" id="PS50089">
    <property type="entry name" value="ZF_RING_2"/>
    <property type="match status" value="1"/>
</dbReference>
<evidence type="ECO:0000256" key="14">
    <source>
        <dbReference type="ARBA" id="ARBA00024209"/>
    </source>
</evidence>
<dbReference type="Pfam" id="PF13639">
    <property type="entry name" value="zf-RING_2"/>
    <property type="match status" value="1"/>
</dbReference>
<dbReference type="GO" id="GO:0061630">
    <property type="term" value="F:ubiquitin protein ligase activity"/>
    <property type="evidence" value="ECO:0007669"/>
    <property type="project" value="UniProtKB-EC"/>
</dbReference>
<accession>A0ABD3AN61</accession>
<feature type="transmembrane region" description="Helical" evidence="17">
    <location>
        <begin position="56"/>
        <end position="78"/>
    </location>
</feature>
<keyword evidence="21" id="KW-1185">Reference proteome</keyword>
<evidence type="ECO:0000256" key="16">
    <source>
        <dbReference type="SAM" id="MobiDB-lite"/>
    </source>
</evidence>
<evidence type="ECO:0000256" key="13">
    <source>
        <dbReference type="ARBA" id="ARBA00023136"/>
    </source>
</evidence>
<gene>
    <name evidence="20" type="ORF">ACH5RR_006024</name>
</gene>
<feature type="compositionally biased region" description="Polar residues" evidence="16">
    <location>
        <begin position="441"/>
        <end position="453"/>
    </location>
</feature>
<keyword evidence="5" id="KW-0808">Transferase</keyword>
<organism evidence="20 21">
    <name type="scientific">Cinchona calisaya</name>
    <dbReference type="NCBI Taxonomy" id="153742"/>
    <lineage>
        <taxon>Eukaryota</taxon>
        <taxon>Viridiplantae</taxon>
        <taxon>Streptophyta</taxon>
        <taxon>Embryophyta</taxon>
        <taxon>Tracheophyta</taxon>
        <taxon>Spermatophyta</taxon>
        <taxon>Magnoliopsida</taxon>
        <taxon>eudicotyledons</taxon>
        <taxon>Gunneridae</taxon>
        <taxon>Pentapetalae</taxon>
        <taxon>asterids</taxon>
        <taxon>lamiids</taxon>
        <taxon>Gentianales</taxon>
        <taxon>Rubiaceae</taxon>
        <taxon>Cinchonoideae</taxon>
        <taxon>Cinchoneae</taxon>
        <taxon>Cinchona</taxon>
    </lineage>
</organism>
<feature type="region of interest" description="Disordered" evidence="16">
    <location>
        <begin position="434"/>
        <end position="453"/>
    </location>
</feature>
<dbReference type="CDD" id="cd16461">
    <property type="entry name" value="RING-H2_EL5-like"/>
    <property type="match status" value="1"/>
</dbReference>
<evidence type="ECO:0000256" key="9">
    <source>
        <dbReference type="ARBA" id="ARBA00022771"/>
    </source>
</evidence>
<keyword evidence="6 17" id="KW-0812">Transmembrane</keyword>
<dbReference type="PANTHER" id="PTHR46539">
    <property type="entry name" value="E3 UBIQUITIN-PROTEIN LIGASE ATL42"/>
    <property type="match status" value="1"/>
</dbReference>
<dbReference type="AlphaFoldDB" id="A0ABD3AN61"/>
<keyword evidence="8 18" id="KW-0732">Signal</keyword>
<name>A0ABD3AN61_9GENT</name>
<evidence type="ECO:0000256" key="18">
    <source>
        <dbReference type="SAM" id="SignalP"/>
    </source>
</evidence>
<dbReference type="InterPro" id="IPR013083">
    <property type="entry name" value="Znf_RING/FYVE/PHD"/>
</dbReference>
<dbReference type="SUPFAM" id="SSF57850">
    <property type="entry name" value="RING/U-box"/>
    <property type="match status" value="1"/>
</dbReference>
<evidence type="ECO:0000259" key="19">
    <source>
        <dbReference type="PROSITE" id="PS50089"/>
    </source>
</evidence>
<evidence type="ECO:0000256" key="4">
    <source>
        <dbReference type="ARBA" id="ARBA00012483"/>
    </source>
</evidence>
<evidence type="ECO:0000256" key="12">
    <source>
        <dbReference type="ARBA" id="ARBA00022989"/>
    </source>
</evidence>
<dbReference type="GO" id="GO:0016020">
    <property type="term" value="C:membrane"/>
    <property type="evidence" value="ECO:0007669"/>
    <property type="project" value="UniProtKB-SubCell"/>
</dbReference>
<proteinExistence type="inferred from homology"/>
<evidence type="ECO:0000256" key="2">
    <source>
        <dbReference type="ARBA" id="ARBA00004167"/>
    </source>
</evidence>
<comment type="caution">
    <text evidence="20">The sequence shown here is derived from an EMBL/GenBank/DDBJ whole genome shotgun (WGS) entry which is preliminary data.</text>
</comment>
<comment type="similarity">
    <text evidence="14">Belongs to the RING-type zinc finger family. ATL subfamily.</text>
</comment>
<evidence type="ECO:0000313" key="20">
    <source>
        <dbReference type="EMBL" id="KAL3532503.1"/>
    </source>
</evidence>
<sequence>MYGFQGKFQTSNLSMNLLISMYIVLLQFLLFLKVEAQTAPNQYDLSSQDVSNFQPSLAVVIGILSIMFSLTFILLLYAKFCRNTSSSSVHINQQILDGLPRSRSRFSGIDKTVIESLPFFRFSSLKGSREGLECVICLSKFEDIEILRLLPKCKHAFHINCLDEWLGKHSSCPLCRHKISPDDISTFTYSNSLRFLWNQSEPREESNLELYVQREESLLGSSRFSVASSFRKAEQAKKEEELPIQQNYDAEEENGGKILHKFNHKIIVSDAVLMKNRWSNVSSSDLMFLNSEMLNHFSSNRFSALESNITGESTPTRLMRDGEILNIKEEMYRKREFENKFTKIQQNDAFPTLPNSTKDSESKRDSRIINASNVLSPSEKRSMSEILVHPRFRDFRPRIDDNIESSSLQENSGKEEKMRRLWLPIARRTVQWFANREGRTTTEPQNTRQSLNV</sequence>
<dbReference type="GO" id="GO:0008270">
    <property type="term" value="F:zinc ion binding"/>
    <property type="evidence" value="ECO:0007669"/>
    <property type="project" value="UniProtKB-KW"/>
</dbReference>
<protein>
    <recommendedName>
        <fullName evidence="4">RING-type E3 ubiquitin transferase</fullName>
        <ecNumber evidence="4">2.3.2.27</ecNumber>
    </recommendedName>
</protein>
<feature type="compositionally biased region" description="Polar residues" evidence="16">
    <location>
        <begin position="346"/>
        <end position="357"/>
    </location>
</feature>
<comment type="pathway">
    <text evidence="3">Protein modification; protein ubiquitination.</text>
</comment>
<evidence type="ECO:0000256" key="7">
    <source>
        <dbReference type="ARBA" id="ARBA00022723"/>
    </source>
</evidence>
<evidence type="ECO:0000256" key="6">
    <source>
        <dbReference type="ARBA" id="ARBA00022692"/>
    </source>
</evidence>
<evidence type="ECO:0000256" key="11">
    <source>
        <dbReference type="ARBA" id="ARBA00022833"/>
    </source>
</evidence>
<keyword evidence="12 17" id="KW-1133">Transmembrane helix</keyword>
<keyword evidence="7" id="KW-0479">Metal-binding</keyword>
<dbReference type="SMART" id="SM00184">
    <property type="entry name" value="RING"/>
    <property type="match status" value="1"/>
</dbReference>
<dbReference type="Proteomes" id="UP001630127">
    <property type="component" value="Unassembled WGS sequence"/>
</dbReference>
<keyword evidence="13 17" id="KW-0472">Membrane</keyword>
<dbReference type="EC" id="2.3.2.27" evidence="4"/>
<keyword evidence="10" id="KW-0833">Ubl conjugation pathway</keyword>
<evidence type="ECO:0000313" key="21">
    <source>
        <dbReference type="Proteomes" id="UP001630127"/>
    </source>
</evidence>
<evidence type="ECO:0000256" key="10">
    <source>
        <dbReference type="ARBA" id="ARBA00022786"/>
    </source>
</evidence>
<evidence type="ECO:0000256" key="8">
    <source>
        <dbReference type="ARBA" id="ARBA00022729"/>
    </source>
</evidence>
<reference evidence="20 21" key="1">
    <citation type="submission" date="2024-11" db="EMBL/GenBank/DDBJ databases">
        <title>A near-complete genome assembly of Cinchona calisaya.</title>
        <authorList>
            <person name="Lian D.C."/>
            <person name="Zhao X.W."/>
            <person name="Wei L."/>
        </authorList>
    </citation>
    <scope>NUCLEOTIDE SEQUENCE [LARGE SCALE GENOMIC DNA]</scope>
    <source>
        <tissue evidence="20">Nenye</tissue>
    </source>
</reference>
<dbReference type="Gene3D" id="3.30.40.10">
    <property type="entry name" value="Zinc/RING finger domain, C3HC4 (zinc finger)"/>
    <property type="match status" value="1"/>
</dbReference>
<dbReference type="FunFam" id="3.30.40.10:FF:000285">
    <property type="entry name" value="RING-H2 finger protein ATL43"/>
    <property type="match status" value="1"/>
</dbReference>
<evidence type="ECO:0000256" key="5">
    <source>
        <dbReference type="ARBA" id="ARBA00022679"/>
    </source>
</evidence>
<dbReference type="InterPro" id="IPR001841">
    <property type="entry name" value="Znf_RING"/>
</dbReference>
<evidence type="ECO:0000256" key="17">
    <source>
        <dbReference type="SAM" id="Phobius"/>
    </source>
</evidence>
<keyword evidence="9 15" id="KW-0863">Zinc-finger</keyword>
<comment type="subcellular location">
    <subcellularLocation>
        <location evidence="2">Membrane</location>
        <topology evidence="2">Single-pass membrane protein</topology>
    </subcellularLocation>
</comment>
<keyword evidence="11" id="KW-0862">Zinc</keyword>
<dbReference type="SMART" id="SM01197">
    <property type="entry name" value="FANCL_C"/>
    <property type="match status" value="1"/>
</dbReference>
<evidence type="ECO:0000256" key="1">
    <source>
        <dbReference type="ARBA" id="ARBA00000900"/>
    </source>
</evidence>
<dbReference type="PANTHER" id="PTHR46539:SF1">
    <property type="entry name" value="E3 UBIQUITIN-PROTEIN LIGASE ATL42"/>
    <property type="match status" value="1"/>
</dbReference>
<comment type="catalytic activity">
    <reaction evidence="1">
        <text>S-ubiquitinyl-[E2 ubiquitin-conjugating enzyme]-L-cysteine + [acceptor protein]-L-lysine = [E2 ubiquitin-conjugating enzyme]-L-cysteine + N(6)-ubiquitinyl-[acceptor protein]-L-lysine.</text>
        <dbReference type="EC" id="2.3.2.27"/>
    </reaction>
</comment>
<feature type="domain" description="RING-type" evidence="19">
    <location>
        <begin position="134"/>
        <end position="176"/>
    </location>
</feature>
<evidence type="ECO:0000256" key="15">
    <source>
        <dbReference type="PROSITE-ProRule" id="PRU00175"/>
    </source>
</evidence>
<evidence type="ECO:0000256" key="3">
    <source>
        <dbReference type="ARBA" id="ARBA00004906"/>
    </source>
</evidence>
<feature type="region of interest" description="Disordered" evidence="16">
    <location>
        <begin position="346"/>
        <end position="365"/>
    </location>
</feature>
<feature type="signal peptide" evidence="18">
    <location>
        <begin position="1"/>
        <end position="36"/>
    </location>
</feature>
<dbReference type="EMBL" id="JBJUIK010000003">
    <property type="protein sequence ID" value="KAL3532503.1"/>
    <property type="molecule type" value="Genomic_DNA"/>
</dbReference>
<feature type="chain" id="PRO_5044763717" description="RING-type E3 ubiquitin transferase" evidence="18">
    <location>
        <begin position="37"/>
        <end position="453"/>
    </location>
</feature>